<dbReference type="Proteomes" id="UP000472277">
    <property type="component" value="Chromosome 26"/>
</dbReference>
<reference evidence="7" key="1">
    <citation type="submission" date="2025-08" db="UniProtKB">
        <authorList>
            <consortium name="Ensembl"/>
        </authorList>
    </citation>
    <scope>IDENTIFICATION</scope>
</reference>
<keyword evidence="4" id="KW-0547">Nucleotide-binding</keyword>
<comment type="pathway">
    <text evidence="1">Cofactor biosynthesis; ubiquinone biosynthesis.</text>
</comment>
<reference evidence="7" key="2">
    <citation type="submission" date="2025-09" db="UniProtKB">
        <authorList>
            <consortium name="Ensembl"/>
        </authorList>
    </citation>
    <scope>IDENTIFICATION</scope>
</reference>
<dbReference type="GO" id="GO:0005524">
    <property type="term" value="F:ATP binding"/>
    <property type="evidence" value="ECO:0007669"/>
    <property type="project" value="UniProtKB-KW"/>
</dbReference>
<dbReference type="GeneTree" id="ENSGT00940000158965"/>
<feature type="domain" description="ABC1 atypical kinase-like" evidence="6">
    <location>
        <begin position="102"/>
        <end position="337"/>
    </location>
</feature>
<evidence type="ECO:0000256" key="3">
    <source>
        <dbReference type="ARBA" id="ARBA00022679"/>
    </source>
</evidence>
<comment type="similarity">
    <text evidence="2">Belongs to the protein kinase superfamily. ADCK protein kinase family.</text>
</comment>
<dbReference type="SUPFAM" id="SSF56112">
    <property type="entry name" value="Protein kinase-like (PK-like)"/>
    <property type="match status" value="1"/>
</dbReference>
<evidence type="ECO:0000313" key="7">
    <source>
        <dbReference type="Ensembl" id="ENSSTUP00000041841.1"/>
    </source>
</evidence>
<dbReference type="CDD" id="cd13970">
    <property type="entry name" value="ABC1_ADCK3"/>
    <property type="match status" value="1"/>
</dbReference>
<name>A0A673Z6B8_SALTR</name>
<organism evidence="7 8">
    <name type="scientific">Salmo trutta</name>
    <name type="common">Brown trout</name>
    <dbReference type="NCBI Taxonomy" id="8032"/>
    <lineage>
        <taxon>Eukaryota</taxon>
        <taxon>Metazoa</taxon>
        <taxon>Chordata</taxon>
        <taxon>Craniata</taxon>
        <taxon>Vertebrata</taxon>
        <taxon>Euteleostomi</taxon>
        <taxon>Actinopterygii</taxon>
        <taxon>Neopterygii</taxon>
        <taxon>Teleostei</taxon>
        <taxon>Protacanthopterygii</taxon>
        <taxon>Salmoniformes</taxon>
        <taxon>Salmonidae</taxon>
        <taxon>Salmoninae</taxon>
        <taxon>Salmo</taxon>
    </lineage>
</organism>
<gene>
    <name evidence="7" type="primary">COQ8B</name>
    <name evidence="7" type="synonym">coq8b</name>
</gene>
<evidence type="ECO:0000313" key="8">
    <source>
        <dbReference type="Proteomes" id="UP000472277"/>
    </source>
</evidence>
<accession>A0A673Z6B8</accession>
<protein>
    <submittedName>
        <fullName evidence="7">Coenzyme Q8B</fullName>
    </submittedName>
</protein>
<dbReference type="InterPro" id="IPR051409">
    <property type="entry name" value="Atypical_kinase_ADCK"/>
</dbReference>
<dbReference type="PANTHER" id="PTHR43851">
    <property type="match status" value="1"/>
</dbReference>
<evidence type="ECO:0000259" key="6">
    <source>
        <dbReference type="Pfam" id="PF03109"/>
    </source>
</evidence>
<dbReference type="GO" id="GO:0006744">
    <property type="term" value="P:ubiquinone biosynthetic process"/>
    <property type="evidence" value="ECO:0007669"/>
    <property type="project" value="TreeGrafter"/>
</dbReference>
<dbReference type="AlphaFoldDB" id="A0A673Z6B8"/>
<evidence type="ECO:0000256" key="2">
    <source>
        <dbReference type="ARBA" id="ARBA00009670"/>
    </source>
</evidence>
<keyword evidence="8" id="KW-1185">Reference proteome</keyword>
<dbReference type="InterPro" id="IPR004147">
    <property type="entry name" value="ABC1_dom"/>
</dbReference>
<dbReference type="Ensembl" id="ENSSTUT00000043699.1">
    <property type="protein sequence ID" value="ENSSTUP00000041841.1"/>
    <property type="gene ID" value="ENSSTUG00000016640.1"/>
</dbReference>
<evidence type="ECO:0000256" key="4">
    <source>
        <dbReference type="ARBA" id="ARBA00022741"/>
    </source>
</evidence>
<dbReference type="InterPro" id="IPR011009">
    <property type="entry name" value="Kinase-like_dom_sf"/>
</dbReference>
<evidence type="ECO:0000256" key="1">
    <source>
        <dbReference type="ARBA" id="ARBA00004749"/>
    </source>
</evidence>
<dbReference type="Pfam" id="PF03109">
    <property type="entry name" value="ABC1"/>
    <property type="match status" value="1"/>
</dbReference>
<keyword evidence="3" id="KW-0808">Transferase</keyword>
<evidence type="ECO:0000256" key="5">
    <source>
        <dbReference type="ARBA" id="ARBA00022840"/>
    </source>
</evidence>
<dbReference type="InterPro" id="IPR034646">
    <property type="entry name" value="ADCK3_dom"/>
</dbReference>
<keyword evidence="5" id="KW-0067">ATP-binding</keyword>
<sequence length="452" mass="50727">GICDRARERKVPATRISRLVNFGGLAVGLGLGAIAEVAKQSIGAKRAEGALLDSPLLSEANAERIVNTLCKVRGAALKIGQMLSMQDNSFINPQLQKIFERVRQSADFMPAWQMNKVLEEELGAGWRKQLSSFEDKPFAAASIGQVHHGMLQDGREVAMKIQYPGVAESIHSDINNLMSVLKMSLVLPEGLFADSSLEVLQRELAWECDYKREAESAKHFKSLLADDPFFHVPFVVDELSGRRVLAMELVSGVPLDSCVDLDQETRNQICFNILQLCLRELFEFRFMQTDPNWANFFYNIILLDFGACRDYPEAFTDDYVQVVHAASIGDRETVLEKSKDLKFLTGFEAKAFQDAHVEAVMILGEAFANSDPFDFGTQSTTQRIQSLIPVMLRHRLTPPPEETYSLHRKMAGSFLICSKLGAKIACKDMFLDIYNSYQQRRLEKEKAAQIQG</sequence>
<proteinExistence type="inferred from homology"/>
<dbReference type="PANTHER" id="PTHR43851:SF4">
    <property type="entry name" value="ATYPICAL KINASE COQ8B, MITOCHONDRIAL"/>
    <property type="match status" value="1"/>
</dbReference>
<dbReference type="GO" id="GO:0016740">
    <property type="term" value="F:transferase activity"/>
    <property type="evidence" value="ECO:0007669"/>
    <property type="project" value="UniProtKB-KW"/>
</dbReference>